<dbReference type="InterPro" id="IPR007192">
    <property type="entry name" value="APC8"/>
</dbReference>
<keyword evidence="5" id="KW-1185">Reference proteome</keyword>
<dbReference type="EMBL" id="LJIG01009628">
    <property type="protein sequence ID" value="KRT82699.1"/>
    <property type="molecule type" value="Genomic_DNA"/>
</dbReference>
<protein>
    <recommendedName>
        <fullName evidence="3">Cdc23 domain-containing protein</fullName>
    </recommendedName>
</protein>
<dbReference type="InterPro" id="IPR011990">
    <property type="entry name" value="TPR-like_helical_dom_sf"/>
</dbReference>
<dbReference type="GO" id="GO:0031145">
    <property type="term" value="P:anaphase-promoting complex-dependent catabolic process"/>
    <property type="evidence" value="ECO:0007669"/>
    <property type="project" value="TreeGrafter"/>
</dbReference>
<reference evidence="4 5" key="1">
    <citation type="submission" date="2015-09" db="EMBL/GenBank/DDBJ databases">
        <title>Draft genome of the scarab beetle Oryctes borbonicus.</title>
        <authorList>
            <person name="Meyer J.M."/>
            <person name="Markov G.V."/>
            <person name="Baskaran P."/>
            <person name="Herrmann M."/>
            <person name="Sommer R.J."/>
            <person name="Roedelsperger C."/>
        </authorList>
    </citation>
    <scope>NUCLEOTIDE SEQUENCE [LARGE SCALE GENOMIC DNA]</scope>
    <source>
        <strain evidence="4">OB123</strain>
        <tissue evidence="4">Whole animal</tissue>
    </source>
</reference>
<dbReference type="AlphaFoldDB" id="A0A0T6B693"/>
<evidence type="ECO:0000259" key="3">
    <source>
        <dbReference type="Pfam" id="PF04049"/>
    </source>
</evidence>
<evidence type="ECO:0000256" key="2">
    <source>
        <dbReference type="ARBA" id="ARBA00022803"/>
    </source>
</evidence>
<name>A0A0T6B693_9SCAR</name>
<evidence type="ECO:0000256" key="1">
    <source>
        <dbReference type="ARBA" id="ARBA00022737"/>
    </source>
</evidence>
<gene>
    <name evidence="4" type="ORF">AMK59_4720</name>
</gene>
<dbReference type="Proteomes" id="UP000051574">
    <property type="component" value="Unassembled WGS sequence"/>
</dbReference>
<dbReference type="GO" id="GO:0051301">
    <property type="term" value="P:cell division"/>
    <property type="evidence" value="ECO:0007669"/>
    <property type="project" value="TreeGrafter"/>
</dbReference>
<organism evidence="4 5">
    <name type="scientific">Oryctes borbonicus</name>
    <dbReference type="NCBI Taxonomy" id="1629725"/>
    <lineage>
        <taxon>Eukaryota</taxon>
        <taxon>Metazoa</taxon>
        <taxon>Ecdysozoa</taxon>
        <taxon>Arthropoda</taxon>
        <taxon>Hexapoda</taxon>
        <taxon>Insecta</taxon>
        <taxon>Pterygota</taxon>
        <taxon>Neoptera</taxon>
        <taxon>Endopterygota</taxon>
        <taxon>Coleoptera</taxon>
        <taxon>Polyphaga</taxon>
        <taxon>Scarabaeiformia</taxon>
        <taxon>Scarabaeidae</taxon>
        <taxon>Dynastinae</taxon>
        <taxon>Oryctes</taxon>
    </lineage>
</organism>
<dbReference type="GO" id="GO:0016567">
    <property type="term" value="P:protein ubiquitination"/>
    <property type="evidence" value="ECO:0007669"/>
    <property type="project" value="TreeGrafter"/>
</dbReference>
<dbReference type="Gene3D" id="1.25.40.10">
    <property type="entry name" value="Tetratricopeptide repeat domain"/>
    <property type="match status" value="1"/>
</dbReference>
<dbReference type="GO" id="GO:0005680">
    <property type="term" value="C:anaphase-promoting complex"/>
    <property type="evidence" value="ECO:0007669"/>
    <property type="project" value="InterPro"/>
</dbReference>
<sequence length="268" mass="31401">MDTTTEDKLDLRLVKTDLIEAIRDCSARGLYHCVKWLSELNFSISHIKLPEEHCKFSEVYENEYDVYCVAKSYFDVKEYDRCAHYTKASTNPKARFLHLYSRFLSFEKKKLDNMTDANCPPDPTKNTILKDLRAVLMEGYHKKQLDGYCLYLYGVILKKLDLTNLAIDVFVEAVFSTPILWAAWQELAQLLPNKNKLKSLVLPDHWMKQFFLAYAYLEQLCNDESLEIYCKLHEQGFNKSSFIIAQTAIVYHNRRGMTRYLILILVFG</sequence>
<accession>A0A0T6B693</accession>
<keyword evidence="2" id="KW-0802">TPR repeat</keyword>
<evidence type="ECO:0000313" key="4">
    <source>
        <dbReference type="EMBL" id="KRT82699.1"/>
    </source>
</evidence>
<dbReference type="Pfam" id="PF04049">
    <property type="entry name" value="ANAPC8"/>
    <property type="match status" value="1"/>
</dbReference>
<evidence type="ECO:0000313" key="5">
    <source>
        <dbReference type="Proteomes" id="UP000051574"/>
    </source>
</evidence>
<dbReference type="PANTHER" id="PTHR12558:SF10">
    <property type="entry name" value="CELL DIVISION CYCLE PROTEIN 23 HOMOLOG"/>
    <property type="match status" value="1"/>
</dbReference>
<comment type="caution">
    <text evidence="4">The sequence shown here is derived from an EMBL/GenBank/DDBJ whole genome shotgun (WGS) entry which is preliminary data.</text>
</comment>
<dbReference type="PANTHER" id="PTHR12558">
    <property type="entry name" value="CELL DIVISION CYCLE 16,23,27"/>
    <property type="match status" value="1"/>
</dbReference>
<dbReference type="OrthoDB" id="10262026at2759"/>
<feature type="domain" description="Cdc23" evidence="3">
    <location>
        <begin position="14"/>
        <end position="248"/>
    </location>
</feature>
<proteinExistence type="predicted"/>
<keyword evidence="1" id="KW-0677">Repeat</keyword>
<dbReference type="GO" id="GO:0045842">
    <property type="term" value="P:positive regulation of mitotic metaphase/anaphase transition"/>
    <property type="evidence" value="ECO:0007669"/>
    <property type="project" value="TreeGrafter"/>
</dbReference>